<protein>
    <recommendedName>
        <fullName evidence="3">Quercetin 2,3-dioxygenase C-terminal cupin domain-containing protein</fullName>
    </recommendedName>
</protein>
<name>A0A2W5EV21_9SPHI</name>
<gene>
    <name evidence="1" type="ORF">DI598_11290</name>
</gene>
<dbReference type="EMBL" id="QFOI01000201">
    <property type="protein sequence ID" value="PZP47158.1"/>
    <property type="molecule type" value="Genomic_DNA"/>
</dbReference>
<accession>A0A2W5EV21</accession>
<dbReference type="AlphaFoldDB" id="A0A2W5EV21"/>
<comment type="caution">
    <text evidence="1">The sequence shown here is derived from an EMBL/GenBank/DDBJ whole genome shotgun (WGS) entry which is preliminary data.</text>
</comment>
<proteinExistence type="predicted"/>
<sequence length="229" mass="25990">MTTFNMIDMETQIANKMYIASQRGILRSVESEIFPTLNYGDYQNTDKRPIGALSNFLEVNLFAYKDYQFSFDRNTLICIVQLYNSVELNGGGYIHELIPGQVAVMPGAQSIKVENPNEENASFILFTLEIGFNYCSNIVVEDLSFNTIKNQFQSLSILPNVTLACFDRRNELLFHKEKIYQKVFLYNLNGAFEADGCLVGPKDGLLIEKGEPFEIESFEPNTIVLAIML</sequence>
<evidence type="ECO:0008006" key="3">
    <source>
        <dbReference type="Google" id="ProtNLM"/>
    </source>
</evidence>
<organism evidence="1 2">
    <name type="scientific">Pseudopedobacter saltans</name>
    <dbReference type="NCBI Taxonomy" id="151895"/>
    <lineage>
        <taxon>Bacteria</taxon>
        <taxon>Pseudomonadati</taxon>
        <taxon>Bacteroidota</taxon>
        <taxon>Sphingobacteriia</taxon>
        <taxon>Sphingobacteriales</taxon>
        <taxon>Sphingobacteriaceae</taxon>
        <taxon>Pseudopedobacter</taxon>
    </lineage>
</organism>
<evidence type="ECO:0000313" key="1">
    <source>
        <dbReference type="EMBL" id="PZP47158.1"/>
    </source>
</evidence>
<dbReference type="Proteomes" id="UP000249645">
    <property type="component" value="Unassembled WGS sequence"/>
</dbReference>
<evidence type="ECO:0000313" key="2">
    <source>
        <dbReference type="Proteomes" id="UP000249645"/>
    </source>
</evidence>
<reference evidence="1 2" key="1">
    <citation type="submission" date="2017-11" db="EMBL/GenBank/DDBJ databases">
        <title>Infants hospitalized years apart are colonized by the same room-sourced microbial strains.</title>
        <authorList>
            <person name="Brooks B."/>
            <person name="Olm M.R."/>
            <person name="Firek B.A."/>
            <person name="Baker R."/>
            <person name="Thomas B.C."/>
            <person name="Morowitz M.J."/>
            <person name="Banfield J.F."/>
        </authorList>
    </citation>
    <scope>NUCLEOTIDE SEQUENCE [LARGE SCALE GENOMIC DNA]</scope>
    <source>
        <strain evidence="1">S2_009_000_R2_76</strain>
    </source>
</reference>